<name>B8KY27_9GAMM</name>
<dbReference type="EMBL" id="DS999411">
    <property type="protein sequence ID" value="EED34147.1"/>
    <property type="molecule type" value="Genomic_DNA"/>
</dbReference>
<keyword evidence="6" id="KW-0408">Iron</keyword>
<dbReference type="GO" id="GO:0009279">
    <property type="term" value="C:cell outer membrane"/>
    <property type="evidence" value="ECO:0007669"/>
    <property type="project" value="UniProtKB-SubCell"/>
</dbReference>
<evidence type="ECO:0000256" key="3">
    <source>
        <dbReference type="ARBA" id="ARBA00022452"/>
    </source>
</evidence>
<dbReference type="InterPro" id="IPR039426">
    <property type="entry name" value="TonB-dep_rcpt-like"/>
</dbReference>
<evidence type="ECO:0000256" key="10">
    <source>
        <dbReference type="ARBA" id="ARBA00023237"/>
    </source>
</evidence>
<evidence type="ECO:0000256" key="9">
    <source>
        <dbReference type="ARBA" id="ARBA00023136"/>
    </source>
</evidence>
<evidence type="ECO:0000256" key="11">
    <source>
        <dbReference type="PROSITE-ProRule" id="PRU01360"/>
    </source>
</evidence>
<keyword evidence="5 11" id="KW-0812">Transmembrane</keyword>
<dbReference type="AlphaFoldDB" id="B8KY27"/>
<feature type="chain" id="PRO_5002876067" description="TonB-dependent receptor" evidence="13">
    <location>
        <begin position="32"/>
        <end position="711"/>
    </location>
</feature>
<organism evidence="16 17">
    <name type="scientific">Luminiphilus syltensis NOR5-1B</name>
    <dbReference type="NCBI Taxonomy" id="565045"/>
    <lineage>
        <taxon>Bacteria</taxon>
        <taxon>Pseudomonadati</taxon>
        <taxon>Pseudomonadota</taxon>
        <taxon>Gammaproteobacteria</taxon>
        <taxon>Cellvibrionales</taxon>
        <taxon>Halieaceae</taxon>
        <taxon>Luminiphilus</taxon>
    </lineage>
</organism>
<dbReference type="InterPro" id="IPR036942">
    <property type="entry name" value="Beta-barrel_TonB_sf"/>
</dbReference>
<evidence type="ECO:0000256" key="13">
    <source>
        <dbReference type="SAM" id="SignalP"/>
    </source>
</evidence>
<keyword evidence="7" id="KW-0406">Ion transport</keyword>
<evidence type="ECO:0000256" key="2">
    <source>
        <dbReference type="ARBA" id="ARBA00022448"/>
    </source>
</evidence>
<evidence type="ECO:0000313" key="17">
    <source>
        <dbReference type="Proteomes" id="UP000004699"/>
    </source>
</evidence>
<dbReference type="SUPFAM" id="SSF56935">
    <property type="entry name" value="Porins"/>
    <property type="match status" value="1"/>
</dbReference>
<evidence type="ECO:0000256" key="4">
    <source>
        <dbReference type="ARBA" id="ARBA00022496"/>
    </source>
</evidence>
<evidence type="ECO:0000256" key="1">
    <source>
        <dbReference type="ARBA" id="ARBA00004571"/>
    </source>
</evidence>
<evidence type="ECO:0000256" key="5">
    <source>
        <dbReference type="ARBA" id="ARBA00022692"/>
    </source>
</evidence>
<proteinExistence type="inferred from homology"/>
<dbReference type="CDD" id="cd01347">
    <property type="entry name" value="ligand_gated_channel"/>
    <property type="match status" value="1"/>
</dbReference>
<feature type="domain" description="TonB-dependent receptor-like beta-barrel" evidence="14">
    <location>
        <begin position="188"/>
        <end position="677"/>
    </location>
</feature>
<dbReference type="PROSITE" id="PS52016">
    <property type="entry name" value="TONB_DEPENDENT_REC_3"/>
    <property type="match status" value="1"/>
</dbReference>
<protein>
    <recommendedName>
        <fullName evidence="18">TonB-dependent receptor</fullName>
    </recommendedName>
</protein>
<dbReference type="InterPro" id="IPR000531">
    <property type="entry name" value="Beta-barrel_TonB"/>
</dbReference>
<evidence type="ECO:0000256" key="8">
    <source>
        <dbReference type="ARBA" id="ARBA00023077"/>
    </source>
</evidence>
<feature type="signal peptide" evidence="13">
    <location>
        <begin position="1"/>
        <end position="31"/>
    </location>
</feature>
<comment type="similarity">
    <text evidence="11 12">Belongs to the TonB-dependent receptor family.</text>
</comment>
<keyword evidence="13" id="KW-0732">Signal</keyword>
<keyword evidence="17" id="KW-1185">Reference proteome</keyword>
<accession>B8KY27</accession>
<dbReference type="InterPro" id="IPR012910">
    <property type="entry name" value="Plug_dom"/>
</dbReference>
<evidence type="ECO:0008006" key="18">
    <source>
        <dbReference type="Google" id="ProtNLM"/>
    </source>
</evidence>
<evidence type="ECO:0000313" key="16">
    <source>
        <dbReference type="EMBL" id="EED34147.1"/>
    </source>
</evidence>
<keyword evidence="10 11" id="KW-0998">Cell outer membrane</keyword>
<keyword evidence="9 11" id="KW-0472">Membrane</keyword>
<sequence length="711" mass="77268">MKNRQGNTMHRRILVTAVGLASTLAGSAVMAQESESLRLEEVLVTATKRSASIQEIPIAVSTIGADAIQTRGLERFEDYLATVPGVQYTPGGSVYTSLISMRGVNDPGAENGLTQAPVAVYLDETPLTVSQGALNLDYSLFGVEQITVIKGPHSTLYGASSLGGTLKVETRSPSVSEGLFEAQLGYNSVDNGDTGHTAAFTASTPLIDGVLGAEITAYNIERGGYIDDPSRGEQDINGTETTGGRVAVTWLPTEDLSIDAKVYYQDFESDGLPFFSPSAGDLISRPLDKPQTDGDEMVLGSVEINWALGFADLVSSTSAYTRDNFLYRSGSLFGLDLNFDLDSTAEAFIQEVRLVSNTDGPLQWLAGVYFSSEEYEEIGGLSTPFFTFFGQDLLTEINTYAAFGEVGYALSDRLELTVGARFSRYEVDSEITVENIDFATFQPIFTTSNIDFNETDISPRVALSYEIDNGSLYVQASRGFRIGQPNTPIPVDAPNFVEAFDSDSLWNYEVGAKTEWWGGRARLNGAVYFIDWTDIQTSVFDPTGSFTFVTNVGSAEIMGLELEGSVLLTEGLTFEAGFTYTDAEFTSGIPSQGIQDGDTLTGVPDTQFSAAVQYDFDIGGRDSFVRADYLFYDEFLAFDPFSLDSNSRLKNGDYERINARFGVSMGDFQLALFGSNLTDERPRMSVQAAFGEDATTIQPRTYGVSISYRPQ</sequence>
<dbReference type="Proteomes" id="UP000004699">
    <property type="component" value="Unassembled WGS sequence"/>
</dbReference>
<keyword evidence="2 11" id="KW-0813">Transport</keyword>
<keyword evidence="4" id="KW-0410">Iron transport</keyword>
<dbReference type="PANTHER" id="PTHR32552">
    <property type="entry name" value="FERRICHROME IRON RECEPTOR-RELATED"/>
    <property type="match status" value="1"/>
</dbReference>
<dbReference type="eggNOG" id="COG4773">
    <property type="taxonomic scope" value="Bacteria"/>
</dbReference>
<reference evidence="17" key="1">
    <citation type="journal article" date="2013" name="BMC Microbiol.">
        <title>Taxonomy and evolution of bacteriochlorophyll a-containing members of the OM60/NOR5 clade of marine gammaproteobacteria: description of Luminiphilus syltensis gen. nov., sp. nov., reclassification of Haliea rubra as Pseudohaliea rubra gen. nov., comb. nov., and emendation of Chromatocurvus halotolerans.</title>
        <authorList>
            <person name="Spring S."/>
            <person name="Riedel T."/>
            <person name="Sproer C."/>
            <person name="Yan S."/>
            <person name="Harder J."/>
            <person name="Fuchs B.M."/>
        </authorList>
    </citation>
    <scope>NUCLEOTIDE SEQUENCE [LARGE SCALE GENOMIC DNA]</scope>
    <source>
        <strain evidence="17">NOR51-B</strain>
    </source>
</reference>
<dbReference type="Pfam" id="PF00593">
    <property type="entry name" value="TonB_dep_Rec_b-barrel"/>
    <property type="match status" value="1"/>
</dbReference>
<evidence type="ECO:0000256" key="6">
    <source>
        <dbReference type="ARBA" id="ARBA00023004"/>
    </source>
</evidence>
<dbReference type="HOGENOM" id="CLU_008287_15_1_6"/>
<evidence type="ECO:0000256" key="7">
    <source>
        <dbReference type="ARBA" id="ARBA00023065"/>
    </source>
</evidence>
<dbReference type="RefSeq" id="WP_009018895.1">
    <property type="nucleotide sequence ID" value="NZ_DS999411.1"/>
</dbReference>
<evidence type="ECO:0000259" key="15">
    <source>
        <dbReference type="Pfam" id="PF07715"/>
    </source>
</evidence>
<feature type="domain" description="TonB-dependent receptor plug" evidence="15">
    <location>
        <begin position="53"/>
        <end position="165"/>
    </location>
</feature>
<keyword evidence="3 11" id="KW-1134">Transmembrane beta strand</keyword>
<dbReference type="STRING" id="565045.NOR51B_84"/>
<evidence type="ECO:0000259" key="14">
    <source>
        <dbReference type="Pfam" id="PF00593"/>
    </source>
</evidence>
<keyword evidence="8 12" id="KW-0798">TonB box</keyword>
<dbReference type="PANTHER" id="PTHR32552:SF81">
    <property type="entry name" value="TONB-DEPENDENT OUTER MEMBRANE RECEPTOR"/>
    <property type="match status" value="1"/>
</dbReference>
<dbReference type="GO" id="GO:0006826">
    <property type="term" value="P:iron ion transport"/>
    <property type="evidence" value="ECO:0007669"/>
    <property type="project" value="UniProtKB-KW"/>
</dbReference>
<dbReference type="Gene3D" id="2.40.170.20">
    <property type="entry name" value="TonB-dependent receptor, beta-barrel domain"/>
    <property type="match status" value="1"/>
</dbReference>
<evidence type="ECO:0000256" key="12">
    <source>
        <dbReference type="RuleBase" id="RU003357"/>
    </source>
</evidence>
<dbReference type="Pfam" id="PF07715">
    <property type="entry name" value="Plug"/>
    <property type="match status" value="1"/>
</dbReference>
<gene>
    <name evidence="16" type="ORF">NOR51B_84</name>
</gene>
<comment type="subcellular location">
    <subcellularLocation>
        <location evidence="1 11">Cell outer membrane</location>
        <topology evidence="1 11">Multi-pass membrane protein</topology>
    </subcellularLocation>
</comment>